<dbReference type="GO" id="GO:0006805">
    <property type="term" value="P:xenobiotic metabolic process"/>
    <property type="evidence" value="ECO:0007669"/>
    <property type="project" value="TreeGrafter"/>
</dbReference>
<dbReference type="GO" id="GO:0006082">
    <property type="term" value="P:organic acid metabolic process"/>
    <property type="evidence" value="ECO:0007669"/>
    <property type="project" value="TreeGrafter"/>
</dbReference>
<dbReference type="GeneTree" id="ENSGT00940000162510"/>
<dbReference type="GO" id="GO:0005737">
    <property type="term" value="C:cytoplasm"/>
    <property type="evidence" value="ECO:0007669"/>
    <property type="project" value="TreeGrafter"/>
</dbReference>
<evidence type="ECO:0000313" key="5">
    <source>
        <dbReference type="Proteomes" id="UP000694406"/>
    </source>
</evidence>
<accession>A0A8C5SDU9</accession>
<sequence length="60" mass="6830">IEDRSKMPYTDAVIHEIQRFADIVPTNLPHATTKDITFKGFFIPKVISLKLLHCTGSNLF</sequence>
<organism evidence="4 5">
    <name type="scientific">Laticauda laticaudata</name>
    <name type="common">Blue-ringed sea krait</name>
    <name type="synonym">Blue-lipped sea krait</name>
    <dbReference type="NCBI Taxonomy" id="8630"/>
    <lineage>
        <taxon>Eukaryota</taxon>
        <taxon>Metazoa</taxon>
        <taxon>Chordata</taxon>
        <taxon>Craniata</taxon>
        <taxon>Vertebrata</taxon>
        <taxon>Euteleostomi</taxon>
        <taxon>Lepidosauria</taxon>
        <taxon>Squamata</taxon>
        <taxon>Bifurcata</taxon>
        <taxon>Unidentata</taxon>
        <taxon>Episquamata</taxon>
        <taxon>Toxicofera</taxon>
        <taxon>Serpentes</taxon>
        <taxon>Colubroidea</taxon>
        <taxon>Elapidae</taxon>
        <taxon>Laticaudinae</taxon>
        <taxon>Laticauda</taxon>
    </lineage>
</organism>
<dbReference type="PANTHER" id="PTHR24300">
    <property type="entry name" value="CYTOCHROME P450 508A4-RELATED"/>
    <property type="match status" value="1"/>
</dbReference>
<dbReference type="GO" id="GO:0020037">
    <property type="term" value="F:heme binding"/>
    <property type="evidence" value="ECO:0007669"/>
    <property type="project" value="InterPro"/>
</dbReference>
<dbReference type="Pfam" id="PF00067">
    <property type="entry name" value="p450"/>
    <property type="match status" value="1"/>
</dbReference>
<comment type="similarity">
    <text evidence="1">Belongs to the cytochrome P450 family.</text>
</comment>
<reference evidence="4" key="1">
    <citation type="submission" date="2025-08" db="UniProtKB">
        <authorList>
            <consortium name="Ensembl"/>
        </authorList>
    </citation>
    <scope>IDENTIFICATION</scope>
</reference>
<dbReference type="AlphaFoldDB" id="A0A8C5SDU9"/>
<dbReference type="SUPFAM" id="SSF48264">
    <property type="entry name" value="Cytochrome P450"/>
    <property type="match status" value="1"/>
</dbReference>
<name>A0A8C5SDU9_LATLA</name>
<dbReference type="PANTHER" id="PTHR24300:SF375">
    <property type="entry name" value="CYTOCHROME P450 FAMILY"/>
    <property type="match status" value="1"/>
</dbReference>
<dbReference type="InterPro" id="IPR050182">
    <property type="entry name" value="Cytochrome_P450_fam2"/>
</dbReference>
<proteinExistence type="inferred from homology"/>
<dbReference type="Gene3D" id="1.10.630.10">
    <property type="entry name" value="Cytochrome P450"/>
    <property type="match status" value="1"/>
</dbReference>
<dbReference type="GO" id="GO:0016712">
    <property type="term" value="F:oxidoreductase activity, acting on paired donors, with incorporation or reduction of molecular oxygen, reduced flavin or flavoprotein as one donor, and incorporation of one atom of oxygen"/>
    <property type="evidence" value="ECO:0007669"/>
    <property type="project" value="TreeGrafter"/>
</dbReference>
<keyword evidence="2" id="KW-0479">Metal-binding</keyword>
<evidence type="ECO:0000256" key="3">
    <source>
        <dbReference type="ARBA" id="ARBA00023004"/>
    </source>
</evidence>
<dbReference type="GO" id="GO:0005506">
    <property type="term" value="F:iron ion binding"/>
    <property type="evidence" value="ECO:0007669"/>
    <property type="project" value="InterPro"/>
</dbReference>
<evidence type="ECO:0000256" key="1">
    <source>
        <dbReference type="ARBA" id="ARBA00010617"/>
    </source>
</evidence>
<keyword evidence="5" id="KW-1185">Reference proteome</keyword>
<reference evidence="4" key="2">
    <citation type="submission" date="2025-09" db="UniProtKB">
        <authorList>
            <consortium name="Ensembl"/>
        </authorList>
    </citation>
    <scope>IDENTIFICATION</scope>
</reference>
<protein>
    <recommendedName>
        <fullName evidence="6">Cytochrome P450</fullName>
    </recommendedName>
</protein>
<keyword evidence="3" id="KW-0408">Iron</keyword>
<dbReference type="Ensembl" id="ENSLLTT00000015705.1">
    <property type="protein sequence ID" value="ENSLLTP00000015112.1"/>
    <property type="gene ID" value="ENSLLTG00000011597.1"/>
</dbReference>
<dbReference type="InterPro" id="IPR001128">
    <property type="entry name" value="Cyt_P450"/>
</dbReference>
<evidence type="ECO:0008006" key="6">
    <source>
        <dbReference type="Google" id="ProtNLM"/>
    </source>
</evidence>
<dbReference type="Proteomes" id="UP000694406">
    <property type="component" value="Unplaced"/>
</dbReference>
<evidence type="ECO:0000313" key="4">
    <source>
        <dbReference type="Ensembl" id="ENSLLTP00000015112.1"/>
    </source>
</evidence>
<dbReference type="InterPro" id="IPR036396">
    <property type="entry name" value="Cyt_P450_sf"/>
</dbReference>
<evidence type="ECO:0000256" key="2">
    <source>
        <dbReference type="ARBA" id="ARBA00022723"/>
    </source>
</evidence>